<keyword evidence="2" id="KW-0723">Serine/threonine-protein kinase</keyword>
<dbReference type="GO" id="GO:0000082">
    <property type="term" value="P:G1/S transition of mitotic cell cycle"/>
    <property type="evidence" value="ECO:0007669"/>
    <property type="project" value="TreeGrafter"/>
</dbReference>
<evidence type="ECO:0000313" key="8">
    <source>
        <dbReference type="EMBL" id="CAD5115949.1"/>
    </source>
</evidence>
<evidence type="ECO:0000256" key="1">
    <source>
        <dbReference type="ARBA" id="ARBA00006485"/>
    </source>
</evidence>
<evidence type="ECO:0000256" key="4">
    <source>
        <dbReference type="ARBA" id="ARBA00022741"/>
    </source>
</evidence>
<proteinExistence type="inferred from homology"/>
<evidence type="ECO:0000256" key="5">
    <source>
        <dbReference type="ARBA" id="ARBA00022777"/>
    </source>
</evidence>
<accession>A0A7I8VKH9</accession>
<dbReference type="GO" id="GO:0005737">
    <property type="term" value="C:cytoplasm"/>
    <property type="evidence" value="ECO:0007669"/>
    <property type="project" value="TreeGrafter"/>
</dbReference>
<evidence type="ECO:0000256" key="3">
    <source>
        <dbReference type="ARBA" id="ARBA00022679"/>
    </source>
</evidence>
<dbReference type="GO" id="GO:0010389">
    <property type="term" value="P:regulation of G2/M transition of mitotic cell cycle"/>
    <property type="evidence" value="ECO:0007669"/>
    <property type="project" value="TreeGrafter"/>
</dbReference>
<name>A0A7I8VKH9_9ANNE</name>
<evidence type="ECO:0000313" key="9">
    <source>
        <dbReference type="Proteomes" id="UP000549394"/>
    </source>
</evidence>
<dbReference type="Proteomes" id="UP000549394">
    <property type="component" value="Unassembled WGS sequence"/>
</dbReference>
<dbReference type="GO" id="GO:0005634">
    <property type="term" value="C:nucleus"/>
    <property type="evidence" value="ECO:0007669"/>
    <property type="project" value="TreeGrafter"/>
</dbReference>
<dbReference type="InterPro" id="IPR000719">
    <property type="entry name" value="Prot_kinase_dom"/>
</dbReference>
<keyword evidence="5" id="KW-0418">Kinase</keyword>
<dbReference type="GO" id="GO:0005524">
    <property type="term" value="F:ATP binding"/>
    <property type="evidence" value="ECO:0007669"/>
    <property type="project" value="UniProtKB-KW"/>
</dbReference>
<dbReference type="PROSITE" id="PS00108">
    <property type="entry name" value="PROTEIN_KINASE_ST"/>
    <property type="match status" value="1"/>
</dbReference>
<evidence type="ECO:0000256" key="2">
    <source>
        <dbReference type="ARBA" id="ARBA00022527"/>
    </source>
</evidence>
<dbReference type="GO" id="GO:0010468">
    <property type="term" value="P:regulation of gene expression"/>
    <property type="evidence" value="ECO:0007669"/>
    <property type="project" value="TreeGrafter"/>
</dbReference>
<dbReference type="PANTHER" id="PTHR24056">
    <property type="entry name" value="CELL DIVISION PROTEIN KINASE"/>
    <property type="match status" value="1"/>
</dbReference>
<dbReference type="PROSITE" id="PS50011">
    <property type="entry name" value="PROTEIN_KINASE_DOM"/>
    <property type="match status" value="1"/>
</dbReference>
<dbReference type="AlphaFoldDB" id="A0A7I8VKH9"/>
<comment type="caution">
    <text evidence="8">The sequence shown here is derived from an EMBL/GenBank/DDBJ whole genome shotgun (WGS) entry which is preliminary data.</text>
</comment>
<keyword evidence="6" id="KW-0067">ATP-binding</keyword>
<dbReference type="EMBL" id="CAJFCJ010000006">
    <property type="protein sequence ID" value="CAD5115949.1"/>
    <property type="molecule type" value="Genomic_DNA"/>
</dbReference>
<feature type="domain" description="Protein kinase" evidence="7">
    <location>
        <begin position="1"/>
        <end position="210"/>
    </location>
</feature>
<evidence type="ECO:0000259" key="7">
    <source>
        <dbReference type="PROSITE" id="PS50011"/>
    </source>
</evidence>
<dbReference type="SMART" id="SM00220">
    <property type="entry name" value="S_TKc"/>
    <property type="match status" value="1"/>
</dbReference>
<keyword evidence="3" id="KW-0808">Transferase</keyword>
<sequence>MRIWLIFELIDQDLANFLQSSPPLKFRQIQDITHQILSGIDFLHSERVIHRDLKPQNILVTSRGEIKIADFGLSRIYSIGMKLTTEVVTLWYRAPEVLLRCQYATAVDMWSCGTIFAELYTRRPLFEATSEIQLLHKIFEVVGLPRECEWPRDSTIPWSSWSNLPQQPIRSLSCLLPGISPLALDFLQKLVAFDYSKRMSAREALLHPFFEQEENANTPEFRLNNQQDKQTTHYLANKQMKSTSTVQSTATSFISR</sequence>
<reference evidence="8 9" key="1">
    <citation type="submission" date="2020-08" db="EMBL/GenBank/DDBJ databases">
        <authorList>
            <person name="Hejnol A."/>
        </authorList>
    </citation>
    <scope>NUCLEOTIDE SEQUENCE [LARGE SCALE GENOMIC DNA]</scope>
</reference>
<dbReference type="GO" id="GO:0000307">
    <property type="term" value="C:cyclin-dependent protein kinase holoenzyme complex"/>
    <property type="evidence" value="ECO:0007669"/>
    <property type="project" value="TreeGrafter"/>
</dbReference>
<dbReference type="Gene3D" id="1.10.510.10">
    <property type="entry name" value="Transferase(Phosphotransferase) domain 1"/>
    <property type="match status" value="1"/>
</dbReference>
<dbReference type="SUPFAM" id="SSF56112">
    <property type="entry name" value="Protein kinase-like (PK-like)"/>
    <property type="match status" value="1"/>
</dbReference>
<dbReference type="InterPro" id="IPR011009">
    <property type="entry name" value="Kinase-like_dom_sf"/>
</dbReference>
<organism evidence="8 9">
    <name type="scientific">Dimorphilus gyrociliatus</name>
    <dbReference type="NCBI Taxonomy" id="2664684"/>
    <lineage>
        <taxon>Eukaryota</taxon>
        <taxon>Metazoa</taxon>
        <taxon>Spiralia</taxon>
        <taxon>Lophotrochozoa</taxon>
        <taxon>Annelida</taxon>
        <taxon>Polychaeta</taxon>
        <taxon>Polychaeta incertae sedis</taxon>
        <taxon>Dinophilidae</taxon>
        <taxon>Dimorphilus</taxon>
    </lineage>
</organism>
<dbReference type="OrthoDB" id="1732493at2759"/>
<dbReference type="Pfam" id="PF00069">
    <property type="entry name" value="Pkinase"/>
    <property type="match status" value="1"/>
</dbReference>
<evidence type="ECO:0000256" key="6">
    <source>
        <dbReference type="ARBA" id="ARBA00022840"/>
    </source>
</evidence>
<dbReference type="GO" id="GO:0030332">
    <property type="term" value="F:cyclin binding"/>
    <property type="evidence" value="ECO:0007669"/>
    <property type="project" value="TreeGrafter"/>
</dbReference>
<dbReference type="GO" id="GO:0004693">
    <property type="term" value="F:cyclin-dependent protein serine/threonine kinase activity"/>
    <property type="evidence" value="ECO:0007669"/>
    <property type="project" value="TreeGrafter"/>
</dbReference>
<keyword evidence="4" id="KW-0547">Nucleotide-binding</keyword>
<comment type="similarity">
    <text evidence="1">Belongs to the protein kinase superfamily. CMGC Ser/Thr protein kinase family. CDC2/CDKX subfamily.</text>
</comment>
<protein>
    <submittedName>
        <fullName evidence="8">DgyrCDS4879</fullName>
    </submittedName>
</protein>
<dbReference type="FunFam" id="1.10.510.10:FF:000624">
    <property type="entry name" value="Mitogen-activated protein kinase"/>
    <property type="match status" value="1"/>
</dbReference>
<dbReference type="InterPro" id="IPR050108">
    <property type="entry name" value="CDK"/>
</dbReference>
<dbReference type="GO" id="GO:0007165">
    <property type="term" value="P:signal transduction"/>
    <property type="evidence" value="ECO:0007669"/>
    <property type="project" value="TreeGrafter"/>
</dbReference>
<gene>
    <name evidence="8" type="ORF">DGYR_LOCUS4632</name>
</gene>
<dbReference type="PANTHER" id="PTHR24056:SF472">
    <property type="entry name" value="CYCLIN-DEPENDENT KINASE 4, ISOFORM A"/>
    <property type="match status" value="1"/>
</dbReference>
<keyword evidence="9" id="KW-1185">Reference proteome</keyword>
<dbReference type="InterPro" id="IPR008271">
    <property type="entry name" value="Ser/Thr_kinase_AS"/>
</dbReference>